<evidence type="ECO:0000313" key="3">
    <source>
        <dbReference type="Proteomes" id="UP000192360"/>
    </source>
</evidence>
<evidence type="ECO:0000313" key="2">
    <source>
        <dbReference type="EMBL" id="SMC62886.1"/>
    </source>
</evidence>
<keyword evidence="1" id="KW-0472">Membrane</keyword>
<dbReference type="STRING" id="504486.SAMN05660703_2147"/>
<feature type="transmembrane region" description="Helical" evidence="1">
    <location>
        <begin position="72"/>
        <end position="93"/>
    </location>
</feature>
<feature type="transmembrane region" description="Helical" evidence="1">
    <location>
        <begin position="41"/>
        <end position="60"/>
    </location>
</feature>
<accession>A0A1W2AQA1</accession>
<organism evidence="2 3">
    <name type="scientific">Cellulophaga tyrosinoxydans</name>
    <dbReference type="NCBI Taxonomy" id="504486"/>
    <lineage>
        <taxon>Bacteria</taxon>
        <taxon>Pseudomonadati</taxon>
        <taxon>Bacteroidota</taxon>
        <taxon>Flavobacteriia</taxon>
        <taxon>Flavobacteriales</taxon>
        <taxon>Flavobacteriaceae</taxon>
        <taxon>Cellulophaga</taxon>
    </lineage>
</organism>
<dbReference type="EMBL" id="FWXO01000003">
    <property type="protein sequence ID" value="SMC62886.1"/>
    <property type="molecule type" value="Genomic_DNA"/>
</dbReference>
<dbReference type="Proteomes" id="UP000192360">
    <property type="component" value="Unassembled WGS sequence"/>
</dbReference>
<keyword evidence="1" id="KW-0812">Transmembrane</keyword>
<feature type="transmembrane region" description="Helical" evidence="1">
    <location>
        <begin position="133"/>
        <end position="150"/>
    </location>
</feature>
<feature type="transmembrane region" description="Helical" evidence="1">
    <location>
        <begin position="178"/>
        <end position="194"/>
    </location>
</feature>
<keyword evidence="1" id="KW-1133">Transmembrane helix</keyword>
<protein>
    <recommendedName>
        <fullName evidence="4">O-antigen ligase like membrane protein</fullName>
    </recommendedName>
</protein>
<evidence type="ECO:0008006" key="4">
    <source>
        <dbReference type="Google" id="ProtNLM"/>
    </source>
</evidence>
<gene>
    <name evidence="2" type="ORF">SAMN05660703_2147</name>
</gene>
<feature type="transmembrane region" description="Helical" evidence="1">
    <location>
        <begin position="329"/>
        <end position="352"/>
    </location>
</feature>
<name>A0A1W2AQA1_9FLAO</name>
<keyword evidence="3" id="KW-1185">Reference proteome</keyword>
<feature type="transmembrane region" description="Helical" evidence="1">
    <location>
        <begin position="99"/>
        <end position="121"/>
    </location>
</feature>
<dbReference type="AlphaFoldDB" id="A0A1W2AQA1"/>
<feature type="transmembrane region" description="Helical" evidence="1">
    <location>
        <begin position="200"/>
        <end position="216"/>
    </location>
</feature>
<proteinExistence type="predicted"/>
<sequence length="433" mass="50787">MQITRLKIEYAFLYFTVISLVVTDALTVIEINGTFNYQLQYGTYIIAFLNYISVFIFFRIKTLYGLSDVNKSVVICYNIWLFYLIFSLFRGFYLAEDYWSFKFFSLESVLFTLIALVFYLGQNLTFFWSILQFYLKKILLFGFLLIPLTILTDSELYGRLMLPTVIFIIFIPYLKRKWVILILTVVTAVVLVNSSWRANLIKIAISFLIVSVYFFRRFFNKTIITIIWLSFFITPIIFLYLGLSGNYNLFQEASKNEDYTSKGSTGEEESLSADTRTFLYEEIILDVAINEGIIFGKSPSQGYISNFFYDTGGAVKDLRYKSEVHILNLFLYFGIFGVLLYLILILIVSYLAIFKSNNWLAKMLGLLISSRFMMAFIEESTTYDLNYYFFWLLIGLLSSNQFRILNDKEISVWLLHGPKFLKFKYLQAHIEDK</sequence>
<feature type="transmembrane region" description="Helical" evidence="1">
    <location>
        <begin position="223"/>
        <end position="243"/>
    </location>
</feature>
<evidence type="ECO:0000256" key="1">
    <source>
        <dbReference type="SAM" id="Phobius"/>
    </source>
</evidence>
<feature type="transmembrane region" description="Helical" evidence="1">
    <location>
        <begin position="156"/>
        <end position="173"/>
    </location>
</feature>
<feature type="transmembrane region" description="Helical" evidence="1">
    <location>
        <begin position="12"/>
        <end position="29"/>
    </location>
</feature>
<reference evidence="2 3" key="1">
    <citation type="submission" date="2017-04" db="EMBL/GenBank/DDBJ databases">
        <authorList>
            <person name="Afonso C.L."/>
            <person name="Miller P.J."/>
            <person name="Scott M.A."/>
            <person name="Spackman E."/>
            <person name="Goraichik I."/>
            <person name="Dimitrov K.M."/>
            <person name="Suarez D.L."/>
            <person name="Swayne D.E."/>
        </authorList>
    </citation>
    <scope>NUCLEOTIDE SEQUENCE [LARGE SCALE GENOMIC DNA]</scope>
    <source>
        <strain evidence="2 3">DSM 21164</strain>
    </source>
</reference>